<dbReference type="InterPro" id="IPR013525">
    <property type="entry name" value="ABC2_TM"/>
</dbReference>
<feature type="transmembrane region" description="Helical" evidence="8">
    <location>
        <begin position="196"/>
        <end position="218"/>
    </location>
</feature>
<evidence type="ECO:0000256" key="3">
    <source>
        <dbReference type="ARBA" id="ARBA00022448"/>
    </source>
</evidence>
<feature type="transmembrane region" description="Helical" evidence="8">
    <location>
        <begin position="239"/>
        <end position="266"/>
    </location>
</feature>
<reference evidence="10 11" key="1">
    <citation type="submission" date="2022-03" db="EMBL/GenBank/DDBJ databases">
        <title>Draft genome sequence of Furfurilactobacillus curtus JCM 31185.</title>
        <authorList>
            <person name="Suzuki S."/>
            <person name="Endo A."/>
            <person name="Kajikawa A."/>
        </authorList>
    </citation>
    <scope>NUCLEOTIDE SEQUENCE [LARGE SCALE GENOMIC DNA]</scope>
    <source>
        <strain evidence="10 11">JCM 31185</strain>
    </source>
</reference>
<dbReference type="Proteomes" id="UP001628078">
    <property type="component" value="Unassembled WGS sequence"/>
</dbReference>
<comment type="similarity">
    <text evidence="2">Belongs to the ABC-2 integral membrane protein family.</text>
</comment>
<feature type="transmembrane region" description="Helical" evidence="8">
    <location>
        <begin position="21"/>
        <end position="39"/>
    </location>
</feature>
<feature type="transmembrane region" description="Helical" evidence="8">
    <location>
        <begin position="306"/>
        <end position="325"/>
    </location>
</feature>
<feature type="transmembrane region" description="Helical" evidence="8">
    <location>
        <begin position="365"/>
        <end position="383"/>
    </location>
</feature>
<accession>A0ABQ5JPQ4</accession>
<keyword evidence="11" id="KW-1185">Reference proteome</keyword>
<evidence type="ECO:0000259" key="9">
    <source>
        <dbReference type="PROSITE" id="PS51012"/>
    </source>
</evidence>
<dbReference type="EMBL" id="BQXO01000007">
    <property type="protein sequence ID" value="GKT06528.1"/>
    <property type="molecule type" value="Genomic_DNA"/>
</dbReference>
<name>A0ABQ5JPQ4_9LACO</name>
<keyword evidence="4" id="KW-1003">Cell membrane</keyword>
<dbReference type="PANTHER" id="PTHR30294">
    <property type="entry name" value="MEMBRANE COMPONENT OF ABC TRANSPORTER YHHJ-RELATED"/>
    <property type="match status" value="1"/>
</dbReference>
<feature type="transmembrane region" description="Helical" evidence="8">
    <location>
        <begin position="272"/>
        <end position="294"/>
    </location>
</feature>
<sequence length="389" mass="43093">MRTLAMIKRVLLEMIRDKRTLALMFVAPLLILTLMYFLFQSNSNTVADLGVRNVDSSLITAMKSKHVQLHDLKNDESAKTVIRKHDYAGVLSQSGDKLTLTLQNSDQSKSAILKNSLQGAEVKLKMEAAATTIKTQGKAMQQMSQQLAQLQKQIDPNAQPQANGLTTMQPGQAAKTTKLHTHYLYGSSNSTFFNTLLPIMIGFVVFFFVFLISGIALLRERTTGTLYRLLATPVKRGEILTGYLSGYGLFALVQTILIVSFSVLAFKIQILGSVWTMLVINILLAGIALTLGLLISTFASSEFQMVQFIPVVVIPQVFFSGIIPIDQMESWLRPIAYIMPLYYGANSMSNVIEKGATIGQVAPNLLVLLGFMVLFLILNLLAMRKYRQV</sequence>
<organism evidence="10 11">
    <name type="scientific">Furfurilactobacillus curtus</name>
    <dbReference type="NCBI Taxonomy" id="1746200"/>
    <lineage>
        <taxon>Bacteria</taxon>
        <taxon>Bacillati</taxon>
        <taxon>Bacillota</taxon>
        <taxon>Bacilli</taxon>
        <taxon>Lactobacillales</taxon>
        <taxon>Lactobacillaceae</taxon>
        <taxon>Furfurilactobacillus</taxon>
    </lineage>
</organism>
<comment type="caution">
    <text evidence="10">The sequence shown here is derived from an EMBL/GenBank/DDBJ whole genome shotgun (WGS) entry which is preliminary data.</text>
</comment>
<keyword evidence="3" id="KW-0813">Transport</keyword>
<evidence type="ECO:0000256" key="6">
    <source>
        <dbReference type="ARBA" id="ARBA00022989"/>
    </source>
</evidence>
<evidence type="ECO:0000313" key="11">
    <source>
        <dbReference type="Proteomes" id="UP001628078"/>
    </source>
</evidence>
<evidence type="ECO:0000313" key="10">
    <source>
        <dbReference type="EMBL" id="GKT06528.1"/>
    </source>
</evidence>
<keyword evidence="5 8" id="KW-0812">Transmembrane</keyword>
<dbReference type="PANTHER" id="PTHR30294:SF38">
    <property type="entry name" value="TRANSPORT PERMEASE PROTEIN"/>
    <property type="match status" value="1"/>
</dbReference>
<evidence type="ECO:0000256" key="2">
    <source>
        <dbReference type="ARBA" id="ARBA00007783"/>
    </source>
</evidence>
<evidence type="ECO:0000256" key="4">
    <source>
        <dbReference type="ARBA" id="ARBA00022475"/>
    </source>
</evidence>
<evidence type="ECO:0000256" key="7">
    <source>
        <dbReference type="ARBA" id="ARBA00023136"/>
    </source>
</evidence>
<feature type="domain" description="ABC transmembrane type-2" evidence="9">
    <location>
        <begin position="161"/>
        <end position="386"/>
    </location>
</feature>
<proteinExistence type="inferred from homology"/>
<keyword evidence="7 8" id="KW-0472">Membrane</keyword>
<dbReference type="InterPro" id="IPR051449">
    <property type="entry name" value="ABC-2_transporter_component"/>
</dbReference>
<comment type="subcellular location">
    <subcellularLocation>
        <location evidence="1">Cell membrane</location>
        <topology evidence="1">Multi-pass membrane protein</topology>
    </subcellularLocation>
</comment>
<evidence type="ECO:0000256" key="1">
    <source>
        <dbReference type="ARBA" id="ARBA00004651"/>
    </source>
</evidence>
<evidence type="ECO:0000256" key="8">
    <source>
        <dbReference type="SAM" id="Phobius"/>
    </source>
</evidence>
<keyword evidence="6 8" id="KW-1133">Transmembrane helix</keyword>
<dbReference type="InterPro" id="IPR047817">
    <property type="entry name" value="ABC2_TM_bact-type"/>
</dbReference>
<dbReference type="RefSeq" id="WP_407884753.1">
    <property type="nucleotide sequence ID" value="NZ_BQXO01000007.1"/>
</dbReference>
<dbReference type="Pfam" id="PF12698">
    <property type="entry name" value="ABC2_membrane_3"/>
    <property type="match status" value="1"/>
</dbReference>
<evidence type="ECO:0000256" key="5">
    <source>
        <dbReference type="ARBA" id="ARBA00022692"/>
    </source>
</evidence>
<protein>
    <submittedName>
        <fullName evidence="10">ABC transporter permease</fullName>
    </submittedName>
</protein>
<dbReference type="PROSITE" id="PS51012">
    <property type="entry name" value="ABC_TM2"/>
    <property type="match status" value="1"/>
</dbReference>
<gene>
    <name evidence="10" type="ORF">JCM31185_18150</name>
</gene>